<dbReference type="InterPro" id="IPR036249">
    <property type="entry name" value="Thioredoxin-like_sf"/>
</dbReference>
<gene>
    <name evidence="6" type="ORF">SAMN06295912_10158</name>
</gene>
<dbReference type="InterPro" id="IPR006311">
    <property type="entry name" value="TAT_signal"/>
</dbReference>
<evidence type="ECO:0000256" key="2">
    <source>
        <dbReference type="ARBA" id="ARBA00023002"/>
    </source>
</evidence>
<dbReference type="Proteomes" id="UP000198281">
    <property type="component" value="Unassembled WGS sequence"/>
</dbReference>
<organism evidence="6 7">
    <name type="scientific">Edaphosphingomonas laterariae</name>
    <dbReference type="NCBI Taxonomy" id="861865"/>
    <lineage>
        <taxon>Bacteria</taxon>
        <taxon>Pseudomonadati</taxon>
        <taxon>Pseudomonadota</taxon>
        <taxon>Alphaproteobacteria</taxon>
        <taxon>Sphingomonadales</taxon>
        <taxon>Rhizorhabdaceae</taxon>
        <taxon>Edaphosphingomonas</taxon>
    </lineage>
</organism>
<dbReference type="GO" id="GO:0016491">
    <property type="term" value="F:oxidoreductase activity"/>
    <property type="evidence" value="ECO:0007669"/>
    <property type="project" value="UniProtKB-KW"/>
</dbReference>
<proteinExistence type="predicted"/>
<evidence type="ECO:0000313" key="6">
    <source>
        <dbReference type="EMBL" id="SNS05443.1"/>
    </source>
</evidence>
<dbReference type="InterPro" id="IPR001853">
    <property type="entry name" value="DSBA-like_thioredoxin_dom"/>
</dbReference>
<evidence type="ECO:0000259" key="5">
    <source>
        <dbReference type="Pfam" id="PF01323"/>
    </source>
</evidence>
<keyword evidence="3" id="KW-1015">Disulfide bond</keyword>
<dbReference type="PROSITE" id="PS51318">
    <property type="entry name" value="TAT"/>
    <property type="match status" value="1"/>
</dbReference>
<dbReference type="Gene3D" id="3.40.30.10">
    <property type="entry name" value="Glutaredoxin"/>
    <property type="match status" value="1"/>
</dbReference>
<dbReference type="EMBL" id="FZOS01000001">
    <property type="protein sequence ID" value="SNS05443.1"/>
    <property type="molecule type" value="Genomic_DNA"/>
</dbReference>
<evidence type="ECO:0000256" key="4">
    <source>
        <dbReference type="ARBA" id="ARBA00023284"/>
    </source>
</evidence>
<dbReference type="PANTHER" id="PTHR13887:SF14">
    <property type="entry name" value="DISULFIDE BOND FORMATION PROTEIN D"/>
    <property type="match status" value="1"/>
</dbReference>
<keyword evidence="4" id="KW-0676">Redox-active center</keyword>
<dbReference type="GO" id="GO:0016853">
    <property type="term" value="F:isomerase activity"/>
    <property type="evidence" value="ECO:0007669"/>
    <property type="project" value="UniProtKB-KW"/>
</dbReference>
<evidence type="ECO:0000256" key="3">
    <source>
        <dbReference type="ARBA" id="ARBA00023157"/>
    </source>
</evidence>
<dbReference type="AlphaFoldDB" id="A0A239BEG7"/>
<keyword evidence="1" id="KW-0732">Signal</keyword>
<keyword evidence="7" id="KW-1185">Reference proteome</keyword>
<dbReference type="SUPFAM" id="SSF52833">
    <property type="entry name" value="Thioredoxin-like"/>
    <property type="match status" value="1"/>
</dbReference>
<keyword evidence="6" id="KW-0413">Isomerase</keyword>
<dbReference type="RefSeq" id="WP_089217608.1">
    <property type="nucleotide sequence ID" value="NZ_FZOS01000001.1"/>
</dbReference>
<feature type="domain" description="DSBA-like thioredoxin" evidence="5">
    <location>
        <begin position="61"/>
        <end position="199"/>
    </location>
</feature>
<name>A0A239BEG7_9SPHN</name>
<dbReference type="OrthoDB" id="9780147at2"/>
<keyword evidence="2" id="KW-0560">Oxidoreductase</keyword>
<protein>
    <submittedName>
        <fullName evidence="6">Protein-disulfide isomerase</fullName>
    </submittedName>
</protein>
<reference evidence="7" key="1">
    <citation type="submission" date="2017-06" db="EMBL/GenBank/DDBJ databases">
        <authorList>
            <person name="Varghese N."/>
            <person name="Submissions S."/>
        </authorList>
    </citation>
    <scope>NUCLEOTIDE SEQUENCE [LARGE SCALE GENOMIC DNA]</scope>
    <source>
        <strain evidence="7">LNB2</strain>
    </source>
</reference>
<evidence type="ECO:0000256" key="1">
    <source>
        <dbReference type="ARBA" id="ARBA00022729"/>
    </source>
</evidence>
<dbReference type="Pfam" id="PF01323">
    <property type="entry name" value="DSBA"/>
    <property type="match status" value="1"/>
</dbReference>
<dbReference type="PANTHER" id="PTHR13887">
    <property type="entry name" value="GLUTATHIONE S-TRANSFERASE KAPPA"/>
    <property type="match status" value="1"/>
</dbReference>
<accession>A0A239BEG7</accession>
<evidence type="ECO:0000313" key="7">
    <source>
        <dbReference type="Proteomes" id="UP000198281"/>
    </source>
</evidence>
<sequence length="211" mass="22882">MSLRRRDILQFGAALAIGSGAAIALQYFRPLGEKVNETPAVESILADPDAPRTGPETARLTIVVYSDYDCAICRQSHDAMHAALAGRNDVRVLYKEWPVLGPRSDRAARIALAADKQGIYAALNDALMRRSTRLDDATLRGAVERAGGDWARIEADLTTDAKRIEQALARNATEAFALGLRGTPAYLIGPVLIRGGLDEAGFRRVLREAAR</sequence>